<sequence length="155" mass="17116">MWAVAFRNFAGNHAFQTLIMLSSRNRTETNLSCGSLEACSALSLYQELPCVEIETTHLIDQTHPADGLHLNQTSSVARVDLYSGSRKPDLVDEDEADACLSLRSTFGMHFSNTCQRFKERSATDSTGIGFLRACRGVSQHRLLSSRKAVSGVFEL</sequence>
<accession>A0ACB6SEH0</accession>
<dbReference type="EMBL" id="MU006704">
    <property type="protein sequence ID" value="KAF2631733.1"/>
    <property type="molecule type" value="Genomic_DNA"/>
</dbReference>
<dbReference type="Proteomes" id="UP000799754">
    <property type="component" value="Unassembled WGS sequence"/>
</dbReference>
<gene>
    <name evidence="1" type="ORF">BU25DRAFT_195634</name>
</gene>
<evidence type="ECO:0000313" key="1">
    <source>
        <dbReference type="EMBL" id="KAF2631733.1"/>
    </source>
</evidence>
<evidence type="ECO:0000313" key="2">
    <source>
        <dbReference type="Proteomes" id="UP000799754"/>
    </source>
</evidence>
<protein>
    <submittedName>
        <fullName evidence="1">Uncharacterized protein</fullName>
    </submittedName>
</protein>
<keyword evidence="2" id="KW-1185">Reference proteome</keyword>
<organism evidence="1 2">
    <name type="scientific">Macroventuria anomochaeta</name>
    <dbReference type="NCBI Taxonomy" id="301207"/>
    <lineage>
        <taxon>Eukaryota</taxon>
        <taxon>Fungi</taxon>
        <taxon>Dikarya</taxon>
        <taxon>Ascomycota</taxon>
        <taxon>Pezizomycotina</taxon>
        <taxon>Dothideomycetes</taxon>
        <taxon>Pleosporomycetidae</taxon>
        <taxon>Pleosporales</taxon>
        <taxon>Pleosporineae</taxon>
        <taxon>Didymellaceae</taxon>
        <taxon>Macroventuria</taxon>
    </lineage>
</organism>
<proteinExistence type="predicted"/>
<reference evidence="1" key="1">
    <citation type="journal article" date="2020" name="Stud. Mycol.">
        <title>101 Dothideomycetes genomes: a test case for predicting lifestyles and emergence of pathogens.</title>
        <authorList>
            <person name="Haridas S."/>
            <person name="Albert R."/>
            <person name="Binder M."/>
            <person name="Bloem J."/>
            <person name="Labutti K."/>
            <person name="Salamov A."/>
            <person name="Andreopoulos B."/>
            <person name="Baker S."/>
            <person name="Barry K."/>
            <person name="Bills G."/>
            <person name="Bluhm B."/>
            <person name="Cannon C."/>
            <person name="Castanera R."/>
            <person name="Culley D."/>
            <person name="Daum C."/>
            <person name="Ezra D."/>
            <person name="Gonzalez J."/>
            <person name="Henrissat B."/>
            <person name="Kuo A."/>
            <person name="Liang C."/>
            <person name="Lipzen A."/>
            <person name="Lutzoni F."/>
            <person name="Magnuson J."/>
            <person name="Mondo S."/>
            <person name="Nolan M."/>
            <person name="Ohm R."/>
            <person name="Pangilinan J."/>
            <person name="Park H.-J."/>
            <person name="Ramirez L."/>
            <person name="Alfaro M."/>
            <person name="Sun H."/>
            <person name="Tritt A."/>
            <person name="Yoshinaga Y."/>
            <person name="Zwiers L.-H."/>
            <person name="Turgeon B."/>
            <person name="Goodwin S."/>
            <person name="Spatafora J."/>
            <person name="Crous P."/>
            <person name="Grigoriev I."/>
        </authorList>
    </citation>
    <scope>NUCLEOTIDE SEQUENCE</scope>
    <source>
        <strain evidence="1">CBS 525.71</strain>
    </source>
</reference>
<name>A0ACB6SEH0_9PLEO</name>
<comment type="caution">
    <text evidence="1">The sequence shown here is derived from an EMBL/GenBank/DDBJ whole genome shotgun (WGS) entry which is preliminary data.</text>
</comment>